<keyword evidence="2" id="KW-0378">Hydrolase</keyword>
<sequence length="464" mass="49850">MTAHAPTHDLVVRNARGILTGLRGAAERRTGDLRIRDGRIAQIGDIPALPGDRVLDARGGVVTPGLVSTHHHLFQSMLKGVPSAIDAPLETWLRLVPTSYWNRLDEDALQTAALVGMAELLLSGCTTVADHHYLFADSYRYDPAAVLFETADRLGLRLVLARGGTTRTRAFDTDDILPTPTEPLDVMLRRVGDLVSRYHDPSPDSRRRIVIAPNTPTWGVTPDELRELAHAARAMGIGLHSHLSETGNYVRYCRETHNMRPVQFVAEHGWTGPDVWFAHLVHLDHSEIAILAETGTGMAHCPQSNCRLGSGIAPAPDLDRLGGRVSLAVDGAASNEACDMAAEMHCAWMVHRAAHGAAAIRCEDVLRWSTAGGARVLGLPDLGTVAEGQVADLVVHGLDQPRHAGLFDPLIAPVASGAGSVRHVLSAGRPVVVDGAIPGLDLPALLHHARAVVTRIARQEDLVC</sequence>
<evidence type="ECO:0000313" key="4">
    <source>
        <dbReference type="EMBL" id="XAE43970.1"/>
    </source>
</evidence>
<protein>
    <submittedName>
        <fullName evidence="4">Amidohydrolase family protein</fullName>
    </submittedName>
</protein>
<feature type="domain" description="Amidohydrolase-related" evidence="3">
    <location>
        <begin position="61"/>
        <end position="430"/>
    </location>
</feature>
<organism evidence="4 5">
    <name type="scientific">Nguyenibacter vanlangensis</name>
    <dbReference type="NCBI Taxonomy" id="1216886"/>
    <lineage>
        <taxon>Bacteria</taxon>
        <taxon>Pseudomonadati</taxon>
        <taxon>Pseudomonadota</taxon>
        <taxon>Alphaproteobacteria</taxon>
        <taxon>Acetobacterales</taxon>
        <taxon>Acetobacteraceae</taxon>
        <taxon>Nguyenibacter</taxon>
    </lineage>
</organism>
<dbReference type="InterPro" id="IPR032466">
    <property type="entry name" value="Metal_Hydrolase"/>
</dbReference>
<accession>A0ABZ3D888</accession>
<keyword evidence="5" id="KW-1185">Reference proteome</keyword>
<evidence type="ECO:0000313" key="5">
    <source>
        <dbReference type="Proteomes" id="UP001449795"/>
    </source>
</evidence>
<dbReference type="RefSeq" id="WP_342629301.1">
    <property type="nucleotide sequence ID" value="NZ_CP152276.1"/>
</dbReference>
<dbReference type="InterPro" id="IPR050287">
    <property type="entry name" value="MTA/SAH_deaminase"/>
</dbReference>
<dbReference type="InterPro" id="IPR006680">
    <property type="entry name" value="Amidohydro-rel"/>
</dbReference>
<dbReference type="InterPro" id="IPR011059">
    <property type="entry name" value="Metal-dep_hydrolase_composite"/>
</dbReference>
<dbReference type="EMBL" id="CP152276">
    <property type="protein sequence ID" value="XAE43970.1"/>
    <property type="molecule type" value="Genomic_DNA"/>
</dbReference>
<name>A0ABZ3D888_9PROT</name>
<dbReference type="Pfam" id="PF01979">
    <property type="entry name" value="Amidohydro_1"/>
    <property type="match status" value="1"/>
</dbReference>
<proteinExistence type="inferred from homology"/>
<dbReference type="PANTHER" id="PTHR43794">
    <property type="entry name" value="AMINOHYDROLASE SSNA-RELATED"/>
    <property type="match status" value="1"/>
</dbReference>
<dbReference type="Gene3D" id="3.20.20.140">
    <property type="entry name" value="Metal-dependent hydrolases"/>
    <property type="match status" value="1"/>
</dbReference>
<evidence type="ECO:0000256" key="2">
    <source>
        <dbReference type="ARBA" id="ARBA00022801"/>
    </source>
</evidence>
<dbReference type="NCBIfam" id="NF009059">
    <property type="entry name" value="PRK12393.1"/>
    <property type="match status" value="1"/>
</dbReference>
<evidence type="ECO:0000259" key="3">
    <source>
        <dbReference type="Pfam" id="PF01979"/>
    </source>
</evidence>
<evidence type="ECO:0000256" key="1">
    <source>
        <dbReference type="ARBA" id="ARBA00006745"/>
    </source>
</evidence>
<gene>
    <name evidence="4" type="ORF">AAC691_05925</name>
</gene>
<dbReference type="PANTHER" id="PTHR43794:SF11">
    <property type="entry name" value="AMIDOHYDROLASE-RELATED DOMAIN-CONTAINING PROTEIN"/>
    <property type="match status" value="1"/>
</dbReference>
<reference evidence="4 5" key="1">
    <citation type="submission" date="2024-04" db="EMBL/GenBank/DDBJ databases">
        <title>Complete genome sequence of Nguyenibacter vanlangesis HBCM-1154, a strain capable of nitrogen fixation, IAA production, and phosphorus solubilization isolated from sugarcane soil.</title>
        <authorList>
            <person name="MY HANH P."/>
        </authorList>
    </citation>
    <scope>NUCLEOTIDE SEQUENCE [LARGE SCALE GENOMIC DNA]</scope>
    <source>
        <strain evidence="4 5">HBCM 1154</strain>
    </source>
</reference>
<dbReference type="Proteomes" id="UP001449795">
    <property type="component" value="Chromosome"/>
</dbReference>
<dbReference type="Gene3D" id="2.30.40.10">
    <property type="entry name" value="Urease, subunit C, domain 1"/>
    <property type="match status" value="1"/>
</dbReference>
<comment type="similarity">
    <text evidence="1">Belongs to the metallo-dependent hydrolases superfamily. ATZ/TRZ family.</text>
</comment>
<dbReference type="SUPFAM" id="SSF51338">
    <property type="entry name" value="Composite domain of metallo-dependent hydrolases"/>
    <property type="match status" value="2"/>
</dbReference>
<dbReference type="CDD" id="cd01298">
    <property type="entry name" value="ATZ_TRZ_like"/>
    <property type="match status" value="1"/>
</dbReference>
<dbReference type="SUPFAM" id="SSF51556">
    <property type="entry name" value="Metallo-dependent hydrolases"/>
    <property type="match status" value="1"/>
</dbReference>